<accession>A0A833L0H2</accession>
<evidence type="ECO:0000313" key="2">
    <source>
        <dbReference type="Proteomes" id="UP000488506"/>
    </source>
</evidence>
<sequence length="41" mass="4627">MEKPLILVVEDEFKMADNIAEVIKGTHRYGDCCEIKGMSRG</sequence>
<evidence type="ECO:0000313" key="1">
    <source>
        <dbReference type="EMBL" id="KAF0133715.1"/>
    </source>
</evidence>
<dbReference type="EMBL" id="WPAF01000020">
    <property type="protein sequence ID" value="KAF0133715.1"/>
    <property type="molecule type" value="Genomic_DNA"/>
</dbReference>
<protein>
    <submittedName>
        <fullName evidence="1">Uncharacterized protein</fullName>
    </submittedName>
</protein>
<gene>
    <name evidence="1" type="ORF">FD145_1174</name>
</gene>
<name>A0A833L0H2_UNCSA</name>
<dbReference type="Proteomes" id="UP000488506">
    <property type="component" value="Unassembled WGS sequence"/>
</dbReference>
<proteinExistence type="predicted"/>
<reference evidence="1 2" key="1">
    <citation type="submission" date="2019-12" db="EMBL/GenBank/DDBJ databases">
        <authorList>
            <person name="Wolfe R."/>
            <person name="Danczak R."/>
            <person name="Wilkins M."/>
        </authorList>
    </citation>
    <scope>NUCLEOTIDE SEQUENCE [LARGE SCALE GENOMIC DNA]</scope>
    <source>
        <strain evidence="1">X2_MaxBin.013</strain>
    </source>
</reference>
<organism evidence="1 2">
    <name type="scientific">Candidatus Saganbacteria bacterium</name>
    <dbReference type="NCBI Taxonomy" id="2575572"/>
    <lineage>
        <taxon>Bacteria</taxon>
        <taxon>Bacillati</taxon>
        <taxon>Saganbacteria</taxon>
    </lineage>
</organism>
<dbReference type="AlphaFoldDB" id="A0A833L0H2"/>
<comment type="caution">
    <text evidence="1">The sequence shown here is derived from an EMBL/GenBank/DDBJ whole genome shotgun (WGS) entry which is preliminary data.</text>
</comment>